<dbReference type="EMBL" id="BGPR01062571">
    <property type="protein sequence ID" value="GBO37979.1"/>
    <property type="molecule type" value="Genomic_DNA"/>
</dbReference>
<dbReference type="EMBL" id="BGPR01049542">
    <property type="protein sequence ID" value="GBO26533.1"/>
    <property type="molecule type" value="Genomic_DNA"/>
</dbReference>
<sequence length="172" mass="19950">MIPVYQSKLNPSFLLVYYHKSQPFHVQSVLLDYLKKGYGLSVKGCCISNEYVDCTFHWNADLNGITVLDETEEESSPVRDMLNGDHQQKEWVVDPEQMVDFAFSENIYFYKTLALTHPVSAKTISFFTKGFNNYKIFRIHNPNYFQRVGVLLSRPLRKIQENVLEIDSLLAA</sequence>
<dbReference type="EMBL" id="BGPR01064100">
    <property type="protein sequence ID" value="GBO39176.1"/>
    <property type="molecule type" value="Genomic_DNA"/>
</dbReference>
<proteinExistence type="predicted"/>
<dbReference type="AlphaFoldDB" id="A0A4Y2WL89"/>
<dbReference type="Proteomes" id="UP000499080">
    <property type="component" value="Unassembled WGS sequence"/>
</dbReference>
<evidence type="ECO:0000313" key="1">
    <source>
        <dbReference type="EMBL" id="GBO26533.1"/>
    </source>
</evidence>
<evidence type="ECO:0000313" key="3">
    <source>
        <dbReference type="EMBL" id="GBO38227.1"/>
    </source>
</evidence>
<comment type="caution">
    <text evidence="2">The sequence shown here is derived from an EMBL/GenBank/DDBJ whole genome shotgun (WGS) entry which is preliminary data.</text>
</comment>
<reference evidence="2 5" key="1">
    <citation type="journal article" date="2019" name="Sci. Rep.">
        <title>Orb-weaving spider Araneus ventricosus genome elucidates the spidroin gene catalogue.</title>
        <authorList>
            <person name="Kono N."/>
            <person name="Nakamura H."/>
            <person name="Ohtoshi R."/>
            <person name="Moran D.A.P."/>
            <person name="Shinohara A."/>
            <person name="Yoshida Y."/>
            <person name="Fujiwara M."/>
            <person name="Mori M."/>
            <person name="Tomita M."/>
            <person name="Arakawa K."/>
        </authorList>
    </citation>
    <scope>NUCLEOTIDE SEQUENCE [LARGE SCALE GENOMIC DNA]</scope>
</reference>
<organism evidence="2 5">
    <name type="scientific">Araneus ventricosus</name>
    <name type="common">Orbweaver spider</name>
    <name type="synonym">Epeira ventricosa</name>
    <dbReference type="NCBI Taxonomy" id="182803"/>
    <lineage>
        <taxon>Eukaryota</taxon>
        <taxon>Metazoa</taxon>
        <taxon>Ecdysozoa</taxon>
        <taxon>Arthropoda</taxon>
        <taxon>Chelicerata</taxon>
        <taxon>Arachnida</taxon>
        <taxon>Araneae</taxon>
        <taxon>Araneomorphae</taxon>
        <taxon>Entelegynae</taxon>
        <taxon>Araneoidea</taxon>
        <taxon>Araneidae</taxon>
        <taxon>Araneus</taxon>
    </lineage>
</organism>
<name>A0A4Y2WL89_ARAVE</name>
<evidence type="ECO:0000313" key="5">
    <source>
        <dbReference type="Proteomes" id="UP000499080"/>
    </source>
</evidence>
<evidence type="ECO:0000313" key="2">
    <source>
        <dbReference type="EMBL" id="GBO37979.1"/>
    </source>
</evidence>
<protein>
    <submittedName>
        <fullName evidence="2">Uncharacterized protein</fullName>
    </submittedName>
</protein>
<keyword evidence="5" id="KW-1185">Reference proteome</keyword>
<accession>A0A4Y2WL89</accession>
<dbReference type="EMBL" id="BGPR01062884">
    <property type="protein sequence ID" value="GBO38227.1"/>
    <property type="molecule type" value="Genomic_DNA"/>
</dbReference>
<gene>
    <name evidence="2" type="ORF">AVEN_142880_1</name>
    <name evidence="3" type="ORF">AVEN_180822_1</name>
    <name evidence="1" type="ORF">AVEN_183091_1</name>
    <name evidence="4" type="ORF">AVEN_249616_1</name>
</gene>
<evidence type="ECO:0000313" key="4">
    <source>
        <dbReference type="EMBL" id="GBO39176.1"/>
    </source>
</evidence>